<reference evidence="1 2" key="1">
    <citation type="submission" date="2024-08" db="EMBL/GenBank/DDBJ databases">
        <title>Insights into the chromosomal genome structure of Flemingia macrophylla.</title>
        <authorList>
            <person name="Ding Y."/>
            <person name="Zhao Y."/>
            <person name="Bi W."/>
            <person name="Wu M."/>
            <person name="Zhao G."/>
            <person name="Gong Y."/>
            <person name="Li W."/>
            <person name="Zhang P."/>
        </authorList>
    </citation>
    <scope>NUCLEOTIDE SEQUENCE [LARGE SCALE GENOMIC DNA]</scope>
    <source>
        <strain evidence="1">DYQJB</strain>
        <tissue evidence="1">Leaf</tissue>
    </source>
</reference>
<organism evidence="1 2">
    <name type="scientific">Flemingia macrophylla</name>
    <dbReference type="NCBI Taxonomy" id="520843"/>
    <lineage>
        <taxon>Eukaryota</taxon>
        <taxon>Viridiplantae</taxon>
        <taxon>Streptophyta</taxon>
        <taxon>Embryophyta</taxon>
        <taxon>Tracheophyta</taxon>
        <taxon>Spermatophyta</taxon>
        <taxon>Magnoliopsida</taxon>
        <taxon>eudicotyledons</taxon>
        <taxon>Gunneridae</taxon>
        <taxon>Pentapetalae</taxon>
        <taxon>rosids</taxon>
        <taxon>fabids</taxon>
        <taxon>Fabales</taxon>
        <taxon>Fabaceae</taxon>
        <taxon>Papilionoideae</taxon>
        <taxon>50 kb inversion clade</taxon>
        <taxon>NPAAA clade</taxon>
        <taxon>indigoferoid/millettioid clade</taxon>
        <taxon>Phaseoleae</taxon>
        <taxon>Flemingia</taxon>
    </lineage>
</organism>
<accession>A0ABD1NDM4</accession>
<evidence type="ECO:0000313" key="1">
    <source>
        <dbReference type="EMBL" id="KAL2345797.1"/>
    </source>
</evidence>
<proteinExistence type="predicted"/>
<gene>
    <name evidence="1" type="ORF">Fmac_007082</name>
</gene>
<evidence type="ECO:0000313" key="2">
    <source>
        <dbReference type="Proteomes" id="UP001603857"/>
    </source>
</evidence>
<name>A0ABD1NDM4_9FABA</name>
<sequence length="152" mass="17735">MMLRSVNLKMTNVQRARIGSTLFKWLLYLSNMVNVSEKLVGEMCHRWDERRGGFRVGNKVLGFSAFDVCLLLGLPVVGIEIDFGKKQQCRTRQLFEGKYVTVRNIYEKILKLENDEDVEEFCILDILLGISEFLFPNQKSYIHSCFLILWMS</sequence>
<dbReference type="AlphaFoldDB" id="A0ABD1NDM4"/>
<dbReference type="Proteomes" id="UP001603857">
    <property type="component" value="Unassembled WGS sequence"/>
</dbReference>
<protein>
    <submittedName>
        <fullName evidence="1">Uncharacterized protein</fullName>
    </submittedName>
</protein>
<keyword evidence="2" id="KW-1185">Reference proteome</keyword>
<dbReference type="EMBL" id="JBGMDY010000002">
    <property type="protein sequence ID" value="KAL2345797.1"/>
    <property type="molecule type" value="Genomic_DNA"/>
</dbReference>
<comment type="caution">
    <text evidence="1">The sequence shown here is derived from an EMBL/GenBank/DDBJ whole genome shotgun (WGS) entry which is preliminary data.</text>
</comment>